<dbReference type="Gene3D" id="3.90.1570.30">
    <property type="match status" value="1"/>
</dbReference>
<sequence>MTEEEIKIKYVLPWLEQAGVTLDELKCELSFTLKIGRQTLIVGQTQSRKKDTVGGRLDILVQREGRNLLIVETKADGLQLTDDDRDQAISYARLVHPIAPYAVVTNGKDYKLYHTVTKTQIEPTDINVNGFNIALPDDDILEAQSLFLSLSPTNLNAFCRLQVESELRIVKGTLADGRKYVPELHFPRESILTKVMEFYSSPLPGLMIIGQSGSGKTSEMCWLAENLLDKGRPVLFFNGVALEAGILEAIASEFAWTFNGADQPIQIIRRMARLAGSEMLTIIVDAIDEWIYISRESHLGALLRAAEHNNIKIILSCKTSAVEQFMLVRGSPTNIDLLSRKIEIGEFSDKDFYYAIDKYRQAYQFFGNFEDTVLDEARSNPFLLRVLFDVAKNSNLKHLTFSSAEFFETYFHRSIDRIADKRQAEITLKAIAGLLYERDADWIPEDDVRELLNLRITESIMDELFEYGILFRNETRTGIAAIGFYFQQLRDYIIAFKVCRFDTYSQQQLESEFRQIMTMGSRIDVFTLYYRLASTERKLIIDHELRKNATSYLHQYTSLIELHFPALRDTFKPKTQGRIGFIGEILLSQRRLGSYGFRPLGELDDEVHFVPVQKILGNSNLAYLDGANQLQMRGSARGFQNGIDILAEIVDGELIAQLEQFLKEGLLNESKCPEMLEEYIIETVIRNNAIFQDLLEADGCSIRYPLNLDEVLKAILREQLVRHFRDELISARRRSGQINESWNGGFISYSPQLLAEDHKQILNSAENSLSSDHLPARFHSRYVDLEILERPLARAINWLRPIKAVIDGPMFDGERKLKTDVKRGNPVSYEDAKSYLIWLYSTFLENYKNIIETNFPTLKHHFHFYSKLPISVYIEIREPEERHPGVSYTPLGIYLLESQSSISEVKIVKDLVRNNEDMSSYTADGDEFNAFHEKWISFENLFRGWRAQMNDPFQGMPLRRLVYETISHELKTVKKVFQEQY</sequence>
<proteinExistence type="predicted"/>
<dbReference type="InterPro" id="IPR027417">
    <property type="entry name" value="P-loop_NTPase"/>
</dbReference>
<evidence type="ECO:0000313" key="2">
    <source>
        <dbReference type="EMBL" id="MCQ8105356.1"/>
    </source>
</evidence>
<organism evidence="2 3">
    <name type="scientific">Methylomonas subterranea</name>
    <dbReference type="NCBI Taxonomy" id="2952225"/>
    <lineage>
        <taxon>Bacteria</taxon>
        <taxon>Pseudomonadati</taxon>
        <taxon>Pseudomonadota</taxon>
        <taxon>Gammaproteobacteria</taxon>
        <taxon>Methylococcales</taxon>
        <taxon>Methylococcaceae</taxon>
        <taxon>Methylomonas</taxon>
    </lineage>
</organism>
<feature type="domain" description="Type I restriction enzyme R protein N-terminal" evidence="1">
    <location>
        <begin position="55"/>
        <end position="120"/>
    </location>
</feature>
<keyword evidence="3" id="KW-1185">Reference proteome</keyword>
<dbReference type="Pfam" id="PF13588">
    <property type="entry name" value="HSDR_N_2"/>
    <property type="match status" value="1"/>
</dbReference>
<dbReference type="RefSeq" id="WP_256603302.1">
    <property type="nucleotide sequence ID" value="NZ_JANIBJ010000028.1"/>
</dbReference>
<reference evidence="2 3" key="1">
    <citation type="submission" date="2022-07" db="EMBL/GenBank/DDBJ databases">
        <title>Methylomonas rivi sp. nov., Methylomonas rosea sp. nov., Methylomonas aureus sp. nov. and Methylomonas subterranea sp. nov., four novel methanotrophs isolated from a freshwater creek and the deep terrestrial subsurface.</title>
        <authorList>
            <person name="Abin C."/>
            <person name="Sankaranarayanan K."/>
            <person name="Garner C."/>
            <person name="Sindelar R."/>
            <person name="Kotary K."/>
            <person name="Garner R."/>
            <person name="Barclay S."/>
            <person name="Lawson P."/>
            <person name="Krumholz L."/>
        </authorList>
    </citation>
    <scope>NUCLEOTIDE SEQUENCE [LARGE SCALE GENOMIC DNA]</scope>
    <source>
        <strain evidence="2 3">SURF-2</strain>
    </source>
</reference>
<evidence type="ECO:0000313" key="3">
    <source>
        <dbReference type="Proteomes" id="UP001524499"/>
    </source>
</evidence>
<name>A0ABT1TIQ3_9GAMM</name>
<dbReference type="Gene3D" id="3.40.50.300">
    <property type="entry name" value="P-loop containing nucleotide triphosphate hydrolases"/>
    <property type="match status" value="1"/>
</dbReference>
<protein>
    <submittedName>
        <fullName evidence="2">Type I restriction enzyme HsdR N-terminal domain-containing protein</fullName>
    </submittedName>
</protein>
<dbReference type="Proteomes" id="UP001524499">
    <property type="component" value="Unassembled WGS sequence"/>
</dbReference>
<comment type="caution">
    <text evidence="2">The sequence shown here is derived from an EMBL/GenBank/DDBJ whole genome shotgun (WGS) entry which is preliminary data.</text>
</comment>
<gene>
    <name evidence="2" type="ORF">NP590_14670</name>
</gene>
<dbReference type="EMBL" id="JANIBJ010000028">
    <property type="protein sequence ID" value="MCQ8105356.1"/>
    <property type="molecule type" value="Genomic_DNA"/>
</dbReference>
<dbReference type="SUPFAM" id="SSF52540">
    <property type="entry name" value="P-loop containing nucleoside triphosphate hydrolases"/>
    <property type="match status" value="1"/>
</dbReference>
<dbReference type="InterPro" id="IPR029464">
    <property type="entry name" value="HSDR_N"/>
</dbReference>
<accession>A0ABT1TIQ3</accession>
<evidence type="ECO:0000259" key="1">
    <source>
        <dbReference type="Pfam" id="PF13588"/>
    </source>
</evidence>